<sequence>NAKTSAKSNFEANLIVLEHLMSSGFRRLPYTHKYNYPRSQILEIRCEYSMSCHQVDYPSICLSIMKYQFRQNLERESSLGLILSSQLTLPKSRQVNSESGSP</sequence>
<feature type="non-terminal residue" evidence="1">
    <location>
        <position position="1"/>
    </location>
</feature>
<protein>
    <submittedName>
        <fullName evidence="1">Uncharacterized protein</fullName>
    </submittedName>
</protein>
<dbReference type="AlphaFoldDB" id="A0A8X6IKF2"/>
<organism evidence="1 2">
    <name type="scientific">Nephila pilipes</name>
    <name type="common">Giant wood spider</name>
    <name type="synonym">Nephila maculata</name>
    <dbReference type="NCBI Taxonomy" id="299642"/>
    <lineage>
        <taxon>Eukaryota</taxon>
        <taxon>Metazoa</taxon>
        <taxon>Ecdysozoa</taxon>
        <taxon>Arthropoda</taxon>
        <taxon>Chelicerata</taxon>
        <taxon>Arachnida</taxon>
        <taxon>Araneae</taxon>
        <taxon>Araneomorphae</taxon>
        <taxon>Entelegynae</taxon>
        <taxon>Araneoidea</taxon>
        <taxon>Nephilidae</taxon>
        <taxon>Nephila</taxon>
    </lineage>
</organism>
<evidence type="ECO:0000313" key="1">
    <source>
        <dbReference type="EMBL" id="GFS48671.1"/>
    </source>
</evidence>
<comment type="caution">
    <text evidence="1">The sequence shown here is derived from an EMBL/GenBank/DDBJ whole genome shotgun (WGS) entry which is preliminary data.</text>
</comment>
<keyword evidence="2" id="KW-1185">Reference proteome</keyword>
<dbReference type="EMBL" id="BMAW01091236">
    <property type="protein sequence ID" value="GFS48671.1"/>
    <property type="molecule type" value="Genomic_DNA"/>
</dbReference>
<proteinExistence type="predicted"/>
<name>A0A8X6IKF2_NEPPI</name>
<gene>
    <name evidence="1" type="ORF">NPIL_647671</name>
</gene>
<dbReference type="Proteomes" id="UP000887013">
    <property type="component" value="Unassembled WGS sequence"/>
</dbReference>
<accession>A0A8X6IKF2</accession>
<evidence type="ECO:0000313" key="2">
    <source>
        <dbReference type="Proteomes" id="UP000887013"/>
    </source>
</evidence>
<reference evidence="1" key="1">
    <citation type="submission" date="2020-08" db="EMBL/GenBank/DDBJ databases">
        <title>Multicomponent nature underlies the extraordinary mechanical properties of spider dragline silk.</title>
        <authorList>
            <person name="Kono N."/>
            <person name="Nakamura H."/>
            <person name="Mori M."/>
            <person name="Yoshida Y."/>
            <person name="Ohtoshi R."/>
            <person name="Malay A.D."/>
            <person name="Moran D.A.P."/>
            <person name="Tomita M."/>
            <person name="Numata K."/>
            <person name="Arakawa K."/>
        </authorList>
    </citation>
    <scope>NUCLEOTIDE SEQUENCE</scope>
</reference>